<dbReference type="AlphaFoldDB" id="A0A9Q0AV62"/>
<dbReference type="GO" id="GO:0005975">
    <property type="term" value="P:carbohydrate metabolic process"/>
    <property type="evidence" value="ECO:0007669"/>
    <property type="project" value="InterPro"/>
</dbReference>
<evidence type="ECO:0000313" key="1">
    <source>
        <dbReference type="EMBL" id="KAI1881191.1"/>
    </source>
</evidence>
<dbReference type="InterPro" id="IPR005198">
    <property type="entry name" value="Glyco_hydro_76"/>
</dbReference>
<evidence type="ECO:0000313" key="2">
    <source>
        <dbReference type="Proteomes" id="UP000829685"/>
    </source>
</evidence>
<keyword evidence="2" id="KW-1185">Reference proteome</keyword>
<dbReference type="InterPro" id="IPR008928">
    <property type="entry name" value="6-hairpin_glycosidase_sf"/>
</dbReference>
<comment type="caution">
    <text evidence="1">The sequence shown here is derived from an EMBL/GenBank/DDBJ whole genome shotgun (WGS) entry which is preliminary data.</text>
</comment>
<organism evidence="1 2">
    <name type="scientific">Neoarthrinium moseri</name>
    <dbReference type="NCBI Taxonomy" id="1658444"/>
    <lineage>
        <taxon>Eukaryota</taxon>
        <taxon>Fungi</taxon>
        <taxon>Dikarya</taxon>
        <taxon>Ascomycota</taxon>
        <taxon>Pezizomycotina</taxon>
        <taxon>Sordariomycetes</taxon>
        <taxon>Xylariomycetidae</taxon>
        <taxon>Amphisphaeriales</taxon>
        <taxon>Apiosporaceae</taxon>
        <taxon>Neoarthrinium</taxon>
    </lineage>
</organism>
<dbReference type="SUPFAM" id="SSF48208">
    <property type="entry name" value="Six-hairpin glycosidases"/>
    <property type="match status" value="1"/>
</dbReference>
<dbReference type="Proteomes" id="UP000829685">
    <property type="component" value="Unassembled WGS sequence"/>
</dbReference>
<name>A0A9Q0AV62_9PEZI</name>
<reference evidence="1" key="1">
    <citation type="submission" date="2021-03" db="EMBL/GenBank/DDBJ databases">
        <title>Revisited historic fungal species revealed as producer of novel bioactive compounds through whole genome sequencing and comparative genomics.</title>
        <authorList>
            <person name="Vignolle G.A."/>
            <person name="Hochenegger N."/>
            <person name="Mach R.L."/>
            <person name="Mach-Aigner A.R."/>
            <person name="Javad Rahimi M."/>
            <person name="Salim K.A."/>
            <person name="Chan C.M."/>
            <person name="Lim L.B.L."/>
            <person name="Cai F."/>
            <person name="Druzhinina I.S."/>
            <person name="U'Ren J.M."/>
            <person name="Derntl C."/>
        </authorList>
    </citation>
    <scope>NUCLEOTIDE SEQUENCE</scope>
    <source>
        <strain evidence="1">TUCIM 5799</strain>
    </source>
</reference>
<dbReference type="InterPro" id="IPR053169">
    <property type="entry name" value="MUG_Protein"/>
</dbReference>
<dbReference type="OrthoDB" id="9984024at2759"/>
<dbReference type="EMBL" id="JAFIMR010000001">
    <property type="protein sequence ID" value="KAI1881191.1"/>
    <property type="molecule type" value="Genomic_DNA"/>
</dbReference>
<dbReference type="PANTHER" id="PTHR47791:SF1">
    <property type="entry name" value="ENDO MANNANASE, GH76 FAMILY (EUROFUNG)"/>
    <property type="match status" value="1"/>
</dbReference>
<gene>
    <name evidence="1" type="ORF">JX265_000017</name>
</gene>
<dbReference type="PANTHER" id="PTHR47791">
    <property type="entry name" value="MEIOTICALLY UP-REGULATED GENE 191 PROTEIN"/>
    <property type="match status" value="1"/>
</dbReference>
<sequence length="404" mass="44391">MVSFTYVGGLLSRASWLMSIKETSIANQETYLDNTIQAISQLQNWYNEDTGLWDTTGWWNSANCLTVLADFAVLGVDSGLNIAAIIQNTYEQAQKTVVTAQKTISAAGLPVSSYTRVTKRDGLQKRGFDNFLNDYYDDEGWWALAMIRSHDLGVQGLGDQQYLQAAVEIFEDMKAGNSSCGGIYWSKVTKYTNAIANELYLSVAASLANRMTNKEYYLDIAVNQWNWFKNSGMINSNNLINDGLDDSCKNNGQNTWTCKTDREPSLKLRRLIQTDNQGVILGGLVELYKATNDAGLLLEAQTIATAAMNTLQRNGTLYEGCEPNCGADGAQFKGVFMRNLRYLQDVAPLPTFKAFLMHNADSIWANDRNGTQLGVAWTGPYTTADAGSQSSAIDALSAAMAVAS</sequence>
<proteinExistence type="predicted"/>
<dbReference type="Gene3D" id="1.50.10.20">
    <property type="match status" value="1"/>
</dbReference>
<accession>A0A9Q0AV62</accession>
<evidence type="ECO:0008006" key="3">
    <source>
        <dbReference type="Google" id="ProtNLM"/>
    </source>
</evidence>
<dbReference type="Pfam" id="PF03663">
    <property type="entry name" value="Glyco_hydro_76"/>
    <property type="match status" value="1"/>
</dbReference>
<protein>
    <recommendedName>
        <fullName evidence="3">Glycosyl hydrolase</fullName>
    </recommendedName>
</protein>